<dbReference type="AlphaFoldDB" id="A0A067S9A5"/>
<reference evidence="4" key="1">
    <citation type="journal article" date="2014" name="Proc. Natl. Acad. Sci. U.S.A.">
        <title>Extensive sampling of basidiomycete genomes demonstrates inadequacy of the white-rot/brown-rot paradigm for wood decay fungi.</title>
        <authorList>
            <person name="Riley R."/>
            <person name="Salamov A.A."/>
            <person name="Brown D.W."/>
            <person name="Nagy L.G."/>
            <person name="Floudas D."/>
            <person name="Held B.W."/>
            <person name="Levasseur A."/>
            <person name="Lombard V."/>
            <person name="Morin E."/>
            <person name="Otillar R."/>
            <person name="Lindquist E.A."/>
            <person name="Sun H."/>
            <person name="LaButti K.M."/>
            <person name="Schmutz J."/>
            <person name="Jabbour D."/>
            <person name="Luo H."/>
            <person name="Baker S.E."/>
            <person name="Pisabarro A.G."/>
            <person name="Walton J.D."/>
            <person name="Blanchette R.A."/>
            <person name="Henrissat B."/>
            <person name="Martin F."/>
            <person name="Cullen D."/>
            <person name="Hibbett D.S."/>
            <person name="Grigoriev I.V."/>
        </authorList>
    </citation>
    <scope>NUCLEOTIDE SEQUENCE [LARGE SCALE GENOMIC DNA]</scope>
    <source>
        <strain evidence="4">CBS 339.88</strain>
    </source>
</reference>
<name>A0A067S9A5_GALM3</name>
<dbReference type="HOGENOM" id="CLU_2223482_0_0_1"/>
<keyword evidence="2" id="KW-0472">Membrane</keyword>
<protein>
    <submittedName>
        <fullName evidence="3">Uncharacterized protein</fullName>
    </submittedName>
</protein>
<evidence type="ECO:0000256" key="2">
    <source>
        <dbReference type="SAM" id="Phobius"/>
    </source>
</evidence>
<feature type="transmembrane region" description="Helical" evidence="2">
    <location>
        <begin position="56"/>
        <end position="76"/>
    </location>
</feature>
<keyword evidence="2" id="KW-0812">Transmembrane</keyword>
<feature type="region of interest" description="Disordered" evidence="1">
    <location>
        <begin position="87"/>
        <end position="106"/>
    </location>
</feature>
<dbReference type="EMBL" id="KL142415">
    <property type="protein sequence ID" value="KDR67450.1"/>
    <property type="molecule type" value="Genomic_DNA"/>
</dbReference>
<dbReference type="Proteomes" id="UP000027222">
    <property type="component" value="Unassembled WGS sequence"/>
</dbReference>
<accession>A0A067S9A5</accession>
<evidence type="ECO:0000313" key="3">
    <source>
        <dbReference type="EMBL" id="KDR67450.1"/>
    </source>
</evidence>
<evidence type="ECO:0000313" key="4">
    <source>
        <dbReference type="Proteomes" id="UP000027222"/>
    </source>
</evidence>
<gene>
    <name evidence="3" type="ORF">GALMADRAFT_1086650</name>
</gene>
<keyword evidence="4" id="KW-1185">Reference proteome</keyword>
<evidence type="ECO:0000256" key="1">
    <source>
        <dbReference type="SAM" id="MobiDB-lite"/>
    </source>
</evidence>
<sequence>MTHPTNQLLFLHPEENRLDGMFVREEARKLDRLNYSCPIGEHEALPTAKTRLLASFLWIFCSLSTIFHWLLSNYAIESLSTRTFRLGDLAPPPGSSYEGQDPWKLE</sequence>
<proteinExistence type="predicted"/>
<keyword evidence="2" id="KW-1133">Transmembrane helix</keyword>
<organism evidence="3 4">
    <name type="scientific">Galerina marginata (strain CBS 339.88)</name>
    <dbReference type="NCBI Taxonomy" id="685588"/>
    <lineage>
        <taxon>Eukaryota</taxon>
        <taxon>Fungi</taxon>
        <taxon>Dikarya</taxon>
        <taxon>Basidiomycota</taxon>
        <taxon>Agaricomycotina</taxon>
        <taxon>Agaricomycetes</taxon>
        <taxon>Agaricomycetidae</taxon>
        <taxon>Agaricales</taxon>
        <taxon>Agaricineae</taxon>
        <taxon>Strophariaceae</taxon>
        <taxon>Galerina</taxon>
    </lineage>
</organism>